<feature type="signal peptide" evidence="1">
    <location>
        <begin position="1"/>
        <end position="22"/>
    </location>
</feature>
<reference evidence="2 3" key="1">
    <citation type="submission" date="2014-07" db="EMBL/GenBank/DDBJ databases">
        <title>Complete Genome Sequence of Dyella japonica Strain A8 Isolated from Malaysian Tropical Soil.</title>
        <authorList>
            <person name="Hui R.K.H."/>
            <person name="Chen J.-W."/>
            <person name="Chan K.-G."/>
            <person name="Leung F.C.C."/>
        </authorList>
    </citation>
    <scope>NUCLEOTIDE SEQUENCE [LARGE SCALE GENOMIC DNA]</scope>
    <source>
        <strain evidence="2 3">A8</strain>
    </source>
</reference>
<protein>
    <recommendedName>
        <fullName evidence="4">NIPSNAP domain-containing protein</fullName>
    </recommendedName>
</protein>
<dbReference type="KEGG" id="dja:HY57_11310"/>
<evidence type="ECO:0000313" key="2">
    <source>
        <dbReference type="EMBL" id="AIF47811.1"/>
    </source>
</evidence>
<dbReference type="OrthoDB" id="5947802at2"/>
<evidence type="ECO:0000313" key="3">
    <source>
        <dbReference type="Proteomes" id="UP000027987"/>
    </source>
</evidence>
<dbReference type="PATRIC" id="fig|1217721.7.peg.2338"/>
<organism evidence="2 3">
    <name type="scientific">Dyella japonica A8</name>
    <dbReference type="NCBI Taxonomy" id="1217721"/>
    <lineage>
        <taxon>Bacteria</taxon>
        <taxon>Pseudomonadati</taxon>
        <taxon>Pseudomonadota</taxon>
        <taxon>Gammaproteobacteria</taxon>
        <taxon>Lysobacterales</taxon>
        <taxon>Rhodanobacteraceae</taxon>
        <taxon>Dyella</taxon>
    </lineage>
</organism>
<dbReference type="HOGENOM" id="CLU_1080658_0_0_6"/>
<dbReference type="EMBL" id="CP008884">
    <property type="protein sequence ID" value="AIF47811.1"/>
    <property type="molecule type" value="Genomic_DNA"/>
</dbReference>
<proteinExistence type="predicted"/>
<gene>
    <name evidence="2" type="ORF">HY57_11310</name>
</gene>
<keyword evidence="3" id="KW-1185">Reference proteome</keyword>
<accession>A0A075K0F8</accession>
<dbReference type="Proteomes" id="UP000027987">
    <property type="component" value="Chromosome"/>
</dbReference>
<sequence length="259" mass="28217">MKTSSLRLAVALAVSCAGTAMAADNSSKVTVVRDYTDIVAPADQAAYEAGVKSFNQCLSQHGFKYTWTAWTHETGDTYAYSYVSDPLPWAAFDAMRTAGKACDAAIRSDVNPHLKSETSAFFKTLPELSHMAKGVTINSPYIEVIYFKLKPGHEPHETFLDVAKKITAAAEKTKWPGNFAIGEVLDAGAGAPNFIVLLPAKSWAELGKDPDTPLWTMMENAYGKQDAQAMRKSLNDAIQEQSSHVDSYSEELTYKASSK</sequence>
<evidence type="ECO:0000256" key="1">
    <source>
        <dbReference type="SAM" id="SignalP"/>
    </source>
</evidence>
<feature type="chain" id="PRO_5001706612" description="NIPSNAP domain-containing protein" evidence="1">
    <location>
        <begin position="23"/>
        <end position="259"/>
    </location>
</feature>
<dbReference type="AlphaFoldDB" id="A0A075K0F8"/>
<evidence type="ECO:0008006" key="4">
    <source>
        <dbReference type="Google" id="ProtNLM"/>
    </source>
</evidence>
<keyword evidence="1" id="KW-0732">Signal</keyword>
<name>A0A075K0F8_9GAMM</name>